<reference evidence="1" key="2">
    <citation type="submission" date="2022-06" db="UniProtKB">
        <authorList>
            <consortium name="EnsemblMetazoa"/>
        </authorList>
    </citation>
    <scope>IDENTIFICATION</scope>
    <source>
        <strain evidence="1">DF5081</strain>
    </source>
</reference>
<dbReference type="Proteomes" id="UP000005237">
    <property type="component" value="Unassembled WGS sequence"/>
</dbReference>
<sequence>MSAVPNFSNPNSMSVDQIREDIEVTLAPTFTSMGGTWLVSTTSYHRVSGYVDDRANGMETFCAVNDVNHNLYIVVMKIDK</sequence>
<protein>
    <submittedName>
        <fullName evidence="1">Uncharacterized protein</fullName>
    </submittedName>
</protein>
<reference evidence="2" key="1">
    <citation type="submission" date="2010-08" db="EMBL/GenBank/DDBJ databases">
        <authorList>
            <consortium name="Caenorhabditis japonica Sequencing Consortium"/>
            <person name="Wilson R.K."/>
        </authorList>
    </citation>
    <scope>NUCLEOTIDE SEQUENCE [LARGE SCALE GENOMIC DNA]</scope>
    <source>
        <strain evidence="2">DF5081</strain>
    </source>
</reference>
<evidence type="ECO:0000313" key="2">
    <source>
        <dbReference type="Proteomes" id="UP000005237"/>
    </source>
</evidence>
<name>A0A8R1EE03_CAEJA</name>
<accession>A0A8R1EE03</accession>
<evidence type="ECO:0000313" key="1">
    <source>
        <dbReference type="EnsemblMetazoa" id="CJA32163.1"/>
    </source>
</evidence>
<dbReference type="EnsemblMetazoa" id="CJA32163.1">
    <property type="protein sequence ID" value="CJA32163.1"/>
    <property type="gene ID" value="WBGene00208010"/>
</dbReference>
<keyword evidence="2" id="KW-1185">Reference proteome</keyword>
<organism evidence="1 2">
    <name type="scientific">Caenorhabditis japonica</name>
    <dbReference type="NCBI Taxonomy" id="281687"/>
    <lineage>
        <taxon>Eukaryota</taxon>
        <taxon>Metazoa</taxon>
        <taxon>Ecdysozoa</taxon>
        <taxon>Nematoda</taxon>
        <taxon>Chromadorea</taxon>
        <taxon>Rhabditida</taxon>
        <taxon>Rhabditina</taxon>
        <taxon>Rhabditomorpha</taxon>
        <taxon>Rhabditoidea</taxon>
        <taxon>Rhabditidae</taxon>
        <taxon>Peloderinae</taxon>
        <taxon>Caenorhabditis</taxon>
    </lineage>
</organism>
<proteinExistence type="predicted"/>
<dbReference type="AlphaFoldDB" id="A0A8R1EE03"/>